<dbReference type="Gene3D" id="3.30.420.10">
    <property type="entry name" value="Ribonuclease H-like superfamily/Ribonuclease H"/>
    <property type="match status" value="1"/>
</dbReference>
<evidence type="ECO:0000313" key="13">
    <source>
        <dbReference type="Proteomes" id="UP000521943"/>
    </source>
</evidence>
<dbReference type="GO" id="GO:0008408">
    <property type="term" value="F:3'-5' exonuclease activity"/>
    <property type="evidence" value="ECO:0007669"/>
    <property type="project" value="InterPro"/>
</dbReference>
<evidence type="ECO:0000256" key="1">
    <source>
        <dbReference type="ARBA" id="ARBA00004123"/>
    </source>
</evidence>
<keyword evidence="7" id="KW-0539">Nucleus</keyword>
<dbReference type="InterPro" id="IPR051132">
    <property type="entry name" value="3-5_Exonuclease_domain"/>
</dbReference>
<dbReference type="PANTHER" id="PTHR13620:SF109">
    <property type="entry name" value="3'-5' EXONUCLEASE"/>
    <property type="match status" value="1"/>
</dbReference>
<evidence type="ECO:0000256" key="9">
    <source>
        <dbReference type="ARBA" id="ARBA00042761"/>
    </source>
</evidence>
<sequence length="619" mass="70189">LYAKERTFWFHPKAAWFHLQAPNLSPTHLFNPRLFIWDPLALYKQLPCPTCCKALTRHSAMSQPCRCVNLTLTFWIFLPSFLALLPHNFRPSSPSCHTISGLPRPLAAQFPARLTHRSAIPNELFSWMCSCFQNGMGSKQFADAVLCQHLLAYDRLHLQYLEYLSQCADISRMTGQIYKSFLPFEDTSSEGFHGFVPSSVYFRDIYDSFMEEHHHHYEQHTAMLSADICSIDHSHKIRLHFLASLPKQVATVNGKRAFNVMLCFANQRGEIRSLSLVATKAQSQYELALAKIRDSLQLYSHPLVQLIYTDNIMDRAFLETVFPSLHVRVTPVKKYGHLPAYMLPPGLLQSRSMESAISVAMSTILRHVPVDEDEKDVVVGFDCEWNVEAVSNSIRVFPQVRKMVGCSHLPEKLVMLLQNPRVWKAGRAVNSNIKHLEEVVRPAMLFKGALDLAGYAKDHHVVSNAQCSLADLCATVLGKSLWNNVSEWFSMDWERAHLTAEQMEYAACDAYTPLEIYQELSKLRVPQPLPQILPQSGADILVYSQDRSSIVASGHLSPLPFPIKYDSIHLTPTRALVTITKVLVPGAIIPSHHKRSLSAFGSTPFELVCKRVYLQMYDP</sequence>
<feature type="non-terminal residue" evidence="12">
    <location>
        <position position="619"/>
    </location>
</feature>
<keyword evidence="3" id="KW-0479">Metal-binding</keyword>
<keyword evidence="6" id="KW-0460">Magnesium</keyword>
<proteinExistence type="predicted"/>
<evidence type="ECO:0000259" key="10">
    <source>
        <dbReference type="Pfam" id="PF01612"/>
    </source>
</evidence>
<dbReference type="Proteomes" id="UP000521943">
    <property type="component" value="Unassembled WGS sequence"/>
</dbReference>
<dbReference type="GO" id="GO:0003676">
    <property type="term" value="F:nucleic acid binding"/>
    <property type="evidence" value="ECO:0007669"/>
    <property type="project" value="InterPro"/>
</dbReference>
<dbReference type="AlphaFoldDB" id="A0A8H6H7J8"/>
<name>A0A8H6H7J8_9AGAR</name>
<feature type="domain" description="3'-5' exonuclease" evidence="10">
    <location>
        <begin position="411"/>
        <end position="522"/>
    </location>
</feature>
<feature type="domain" description="DUF6729" evidence="11">
    <location>
        <begin position="7"/>
        <end position="181"/>
    </location>
</feature>
<reference evidence="12 13" key="1">
    <citation type="submission" date="2020-07" db="EMBL/GenBank/DDBJ databases">
        <title>Comparative genomics of pyrophilous fungi reveals a link between fire events and developmental genes.</title>
        <authorList>
            <consortium name="DOE Joint Genome Institute"/>
            <person name="Steindorff A.S."/>
            <person name="Carver A."/>
            <person name="Calhoun S."/>
            <person name="Stillman K."/>
            <person name="Liu H."/>
            <person name="Lipzen A."/>
            <person name="Pangilinan J."/>
            <person name="Labutti K."/>
            <person name="Bruns T.D."/>
            <person name="Grigoriev I.V."/>
        </authorList>
    </citation>
    <scope>NUCLEOTIDE SEQUENCE [LARGE SCALE GENOMIC DNA]</scope>
    <source>
        <strain evidence="12 13">CBS 144469</strain>
    </source>
</reference>
<comment type="subcellular location">
    <subcellularLocation>
        <location evidence="1">Nucleus</location>
    </subcellularLocation>
</comment>
<evidence type="ECO:0000259" key="11">
    <source>
        <dbReference type="Pfam" id="PF20499"/>
    </source>
</evidence>
<dbReference type="PANTHER" id="PTHR13620">
    <property type="entry name" value="3-5 EXONUCLEASE"/>
    <property type="match status" value="1"/>
</dbReference>
<feature type="non-terminal residue" evidence="12">
    <location>
        <position position="1"/>
    </location>
</feature>
<keyword evidence="5" id="KW-0269">Exonuclease</keyword>
<dbReference type="GO" id="GO:0046872">
    <property type="term" value="F:metal ion binding"/>
    <property type="evidence" value="ECO:0007669"/>
    <property type="project" value="UniProtKB-KW"/>
</dbReference>
<comment type="caution">
    <text evidence="12">The sequence shown here is derived from an EMBL/GenBank/DDBJ whole genome shotgun (WGS) entry which is preliminary data.</text>
</comment>
<gene>
    <name evidence="12" type="ORF">DFP72DRAFT_745995</name>
</gene>
<accession>A0A8H6H7J8</accession>
<keyword evidence="2" id="KW-0540">Nuclease</keyword>
<protein>
    <recommendedName>
        <fullName evidence="8">3'-5' exonuclease</fullName>
    </recommendedName>
    <alternativeName>
        <fullName evidence="9">Werner Syndrome-like exonuclease</fullName>
    </alternativeName>
</protein>
<dbReference type="EMBL" id="JACGCI010000214">
    <property type="protein sequence ID" value="KAF6741868.1"/>
    <property type="molecule type" value="Genomic_DNA"/>
</dbReference>
<evidence type="ECO:0000256" key="2">
    <source>
        <dbReference type="ARBA" id="ARBA00022722"/>
    </source>
</evidence>
<dbReference type="SUPFAM" id="SSF53098">
    <property type="entry name" value="Ribonuclease H-like"/>
    <property type="match status" value="1"/>
</dbReference>
<dbReference type="Pfam" id="PF01612">
    <property type="entry name" value="DNA_pol_A_exo1"/>
    <property type="match status" value="1"/>
</dbReference>
<evidence type="ECO:0000256" key="8">
    <source>
        <dbReference type="ARBA" id="ARBA00040531"/>
    </source>
</evidence>
<evidence type="ECO:0000256" key="4">
    <source>
        <dbReference type="ARBA" id="ARBA00022801"/>
    </source>
</evidence>
<evidence type="ECO:0000256" key="7">
    <source>
        <dbReference type="ARBA" id="ARBA00023242"/>
    </source>
</evidence>
<evidence type="ECO:0000256" key="3">
    <source>
        <dbReference type="ARBA" id="ARBA00022723"/>
    </source>
</evidence>
<keyword evidence="13" id="KW-1185">Reference proteome</keyword>
<dbReference type="GO" id="GO:0006139">
    <property type="term" value="P:nucleobase-containing compound metabolic process"/>
    <property type="evidence" value="ECO:0007669"/>
    <property type="project" value="InterPro"/>
</dbReference>
<dbReference type="InterPro" id="IPR002562">
    <property type="entry name" value="3'-5'_exonuclease_dom"/>
</dbReference>
<dbReference type="OrthoDB" id="1920326at2759"/>
<keyword evidence="4" id="KW-0378">Hydrolase</keyword>
<dbReference type="InterPro" id="IPR046616">
    <property type="entry name" value="DUF6729"/>
</dbReference>
<evidence type="ECO:0000256" key="6">
    <source>
        <dbReference type="ARBA" id="ARBA00022842"/>
    </source>
</evidence>
<dbReference type="Pfam" id="PF20499">
    <property type="entry name" value="DUF6729"/>
    <property type="match status" value="1"/>
</dbReference>
<evidence type="ECO:0000313" key="12">
    <source>
        <dbReference type="EMBL" id="KAF6741868.1"/>
    </source>
</evidence>
<evidence type="ECO:0000256" key="5">
    <source>
        <dbReference type="ARBA" id="ARBA00022839"/>
    </source>
</evidence>
<organism evidence="12 13">
    <name type="scientific">Ephemerocybe angulata</name>
    <dbReference type="NCBI Taxonomy" id="980116"/>
    <lineage>
        <taxon>Eukaryota</taxon>
        <taxon>Fungi</taxon>
        <taxon>Dikarya</taxon>
        <taxon>Basidiomycota</taxon>
        <taxon>Agaricomycotina</taxon>
        <taxon>Agaricomycetes</taxon>
        <taxon>Agaricomycetidae</taxon>
        <taxon>Agaricales</taxon>
        <taxon>Agaricineae</taxon>
        <taxon>Psathyrellaceae</taxon>
        <taxon>Ephemerocybe</taxon>
    </lineage>
</organism>
<dbReference type="InterPro" id="IPR012337">
    <property type="entry name" value="RNaseH-like_sf"/>
</dbReference>
<dbReference type="InterPro" id="IPR036397">
    <property type="entry name" value="RNaseH_sf"/>
</dbReference>
<dbReference type="GO" id="GO:0005634">
    <property type="term" value="C:nucleus"/>
    <property type="evidence" value="ECO:0007669"/>
    <property type="project" value="UniProtKB-SubCell"/>
</dbReference>